<accession>A0A9D7II41</accession>
<reference evidence="1" key="1">
    <citation type="submission" date="2020-10" db="EMBL/GenBank/DDBJ databases">
        <title>Connecting structure to function with the recovery of over 1000 high-quality activated sludge metagenome-assembled genomes encoding full-length rRNA genes using long-read sequencing.</title>
        <authorList>
            <person name="Singleton C.M."/>
            <person name="Petriglieri F."/>
            <person name="Kristensen J.M."/>
            <person name="Kirkegaard R.H."/>
            <person name="Michaelsen T.Y."/>
            <person name="Andersen M.H."/>
            <person name="Karst S.M."/>
            <person name="Dueholm M.S."/>
            <person name="Nielsen P.H."/>
            <person name="Albertsen M."/>
        </authorList>
    </citation>
    <scope>NUCLEOTIDE SEQUENCE</scope>
    <source>
        <strain evidence="1">EsbW_18-Q3-R4-48_MAXAC.044</strain>
    </source>
</reference>
<comment type="caution">
    <text evidence="1">The sequence shown here is derived from an EMBL/GenBank/DDBJ whole genome shotgun (WGS) entry which is preliminary data.</text>
</comment>
<organism evidence="1 2">
    <name type="scientific">Candidatus Propionivibrio dominans</name>
    <dbReference type="NCBI Taxonomy" id="2954373"/>
    <lineage>
        <taxon>Bacteria</taxon>
        <taxon>Pseudomonadati</taxon>
        <taxon>Pseudomonadota</taxon>
        <taxon>Betaproteobacteria</taxon>
        <taxon>Rhodocyclales</taxon>
        <taxon>Rhodocyclaceae</taxon>
        <taxon>Propionivibrio</taxon>
    </lineage>
</organism>
<sequence length="295" mass="31377">MAHVTVRYQMFVPAGHHRQPRNADALLNLAPEAGGDVLNPGSYTPPFFPQLPYTLGAGSGLAQLMFWSVTDGVTGEVLSPAPITQTVGSLPLQIGAWYFPISGPGVGNGTAIIVDAFSAKLGGFIDDTFVDVTSHPALTANANIVGVVPTTVAEVLKAKSNVVSTTEPFDQWIMNSQPQTVGVSSLNVAKGTNGIAIAIYENNKASRPPRFGGWSEYNPLWWLETHGGLTDPNPPEWLRQISPLFSLARAAKGLSSELQVQALELSLKQLTSVTAAVKAEIRAVQVAKPIKKKTK</sequence>
<dbReference type="AlphaFoldDB" id="A0A9D7II41"/>
<name>A0A9D7II41_9RHOO</name>
<evidence type="ECO:0000313" key="2">
    <source>
        <dbReference type="Proteomes" id="UP000886602"/>
    </source>
</evidence>
<dbReference type="EMBL" id="JADJNC010000067">
    <property type="protein sequence ID" value="MBK7425389.1"/>
    <property type="molecule type" value="Genomic_DNA"/>
</dbReference>
<protein>
    <submittedName>
        <fullName evidence="1">Uncharacterized protein</fullName>
    </submittedName>
</protein>
<gene>
    <name evidence="1" type="ORF">IPJ48_21185</name>
</gene>
<evidence type="ECO:0000313" key="1">
    <source>
        <dbReference type="EMBL" id="MBK7425389.1"/>
    </source>
</evidence>
<proteinExistence type="predicted"/>
<dbReference type="Proteomes" id="UP000886602">
    <property type="component" value="Unassembled WGS sequence"/>
</dbReference>